<dbReference type="UniPathway" id="UPA00252"/>
<dbReference type="Pfam" id="PF01593">
    <property type="entry name" value="Amino_oxidase"/>
    <property type="match status" value="1"/>
</dbReference>
<dbReference type="AlphaFoldDB" id="I3ZBU5"/>
<comment type="catalytic activity">
    <reaction evidence="6">
        <text>coproporphyrinogen III + 3 O2 = coproporphyrin III + 3 H2O2</text>
        <dbReference type="Rhea" id="RHEA:43436"/>
        <dbReference type="ChEBI" id="CHEBI:15379"/>
        <dbReference type="ChEBI" id="CHEBI:16240"/>
        <dbReference type="ChEBI" id="CHEBI:57309"/>
        <dbReference type="ChEBI" id="CHEBI:131725"/>
        <dbReference type="EC" id="1.3.3.15"/>
    </reaction>
</comment>
<dbReference type="GO" id="GO:0005737">
    <property type="term" value="C:cytoplasm"/>
    <property type="evidence" value="ECO:0007669"/>
    <property type="project" value="UniProtKB-SubCell"/>
</dbReference>
<keyword evidence="4 6" id="KW-0560">Oxidoreductase</keyword>
<dbReference type="InterPro" id="IPR004572">
    <property type="entry name" value="Protoporphyrinogen_oxidase"/>
</dbReference>
<comment type="subcellular location">
    <subcellularLocation>
        <location evidence="6">Cytoplasm</location>
    </subcellularLocation>
</comment>
<dbReference type="GO" id="GO:0006783">
    <property type="term" value="P:heme biosynthetic process"/>
    <property type="evidence" value="ECO:0007669"/>
    <property type="project" value="UniProtKB-UniRule"/>
</dbReference>
<dbReference type="KEGG" id="trs:Terro_0364"/>
<dbReference type="SUPFAM" id="SSF54373">
    <property type="entry name" value="FAD-linked reductases, C-terminal domain"/>
    <property type="match status" value="1"/>
</dbReference>
<dbReference type="EC" id="1.3.3.15" evidence="6"/>
<protein>
    <recommendedName>
        <fullName evidence="6">Coproporphyrinogen III oxidase</fullName>
        <ecNumber evidence="6">1.3.3.15</ecNumber>
    </recommendedName>
</protein>
<keyword evidence="9" id="KW-1185">Reference proteome</keyword>
<keyword evidence="6" id="KW-0963">Cytoplasm</keyword>
<evidence type="ECO:0000259" key="7">
    <source>
        <dbReference type="Pfam" id="PF01593"/>
    </source>
</evidence>
<dbReference type="InterPro" id="IPR036188">
    <property type="entry name" value="FAD/NAD-bd_sf"/>
</dbReference>
<comment type="pathway">
    <text evidence="6">Porphyrin-containing compound metabolism; protoheme biosynthesis.</text>
</comment>
<reference evidence="8 9" key="1">
    <citation type="submission" date="2012-06" db="EMBL/GenBank/DDBJ databases">
        <title>Complete genome of Terriglobus roseus DSM 18391.</title>
        <authorList>
            <consortium name="US DOE Joint Genome Institute (JGI-PGF)"/>
            <person name="Lucas S."/>
            <person name="Copeland A."/>
            <person name="Lapidus A."/>
            <person name="Glavina del Rio T."/>
            <person name="Dalin E."/>
            <person name="Tice H."/>
            <person name="Bruce D."/>
            <person name="Goodwin L."/>
            <person name="Pitluck S."/>
            <person name="Peters L."/>
            <person name="Mikhailova N."/>
            <person name="Munk A.C.C."/>
            <person name="Kyrpides N."/>
            <person name="Mavromatis K."/>
            <person name="Ivanova N."/>
            <person name="Brettin T."/>
            <person name="Detter J.C."/>
            <person name="Han C."/>
            <person name="Larimer F."/>
            <person name="Land M."/>
            <person name="Hauser L."/>
            <person name="Markowitz V."/>
            <person name="Cheng J.-F."/>
            <person name="Hugenholtz P."/>
            <person name="Woyke T."/>
            <person name="Wu D."/>
            <person name="Brambilla E."/>
            <person name="Klenk H.-P."/>
            <person name="Eisen J.A."/>
        </authorList>
    </citation>
    <scope>NUCLEOTIDE SEQUENCE [LARGE SCALE GENOMIC DNA]</scope>
    <source>
        <strain evidence="9">DSM 18391 / NRRL B-41598 / KBS 63</strain>
    </source>
</reference>
<evidence type="ECO:0000256" key="4">
    <source>
        <dbReference type="ARBA" id="ARBA00023002"/>
    </source>
</evidence>
<comment type="function">
    <text evidence="6">Involved in coproporphyrin-dependent heme b biosynthesis. Catalyzes the oxidation of coproporphyrinogen III to coproporphyrin III.</text>
</comment>
<evidence type="ECO:0000256" key="5">
    <source>
        <dbReference type="ARBA" id="ARBA00023133"/>
    </source>
</evidence>
<dbReference type="NCBIfam" id="TIGR00562">
    <property type="entry name" value="proto_IX_ox"/>
    <property type="match status" value="1"/>
</dbReference>
<dbReference type="PANTHER" id="PTHR42923:SF3">
    <property type="entry name" value="PROTOPORPHYRINOGEN OXIDASE"/>
    <property type="match status" value="1"/>
</dbReference>
<comment type="similarity">
    <text evidence="6">Belongs to the protoporphyrinogen/coproporphyrinogen oxidase family. Coproporphyrinogen III oxidase subfamily.</text>
</comment>
<keyword evidence="5 6" id="KW-0350">Heme biosynthesis</keyword>
<accession>I3ZBU5</accession>
<proteinExistence type="inferred from homology"/>
<evidence type="ECO:0000313" key="9">
    <source>
        <dbReference type="Proteomes" id="UP000006056"/>
    </source>
</evidence>
<dbReference type="eggNOG" id="COG1232">
    <property type="taxonomic scope" value="Bacteria"/>
</dbReference>
<dbReference type="GO" id="GO:0004729">
    <property type="term" value="F:oxygen-dependent protoporphyrinogen oxidase activity"/>
    <property type="evidence" value="ECO:0007669"/>
    <property type="project" value="UniProtKB-UniRule"/>
</dbReference>
<evidence type="ECO:0000313" key="8">
    <source>
        <dbReference type="EMBL" id="AFL86713.1"/>
    </source>
</evidence>
<dbReference type="STRING" id="926566.Terro_0364"/>
<dbReference type="PANTHER" id="PTHR42923">
    <property type="entry name" value="PROTOPORPHYRINOGEN OXIDASE"/>
    <property type="match status" value="1"/>
</dbReference>
<dbReference type="Gene3D" id="3.90.660.20">
    <property type="entry name" value="Protoporphyrinogen oxidase, mitochondrial, domain 2"/>
    <property type="match status" value="1"/>
</dbReference>
<dbReference type="Gene3D" id="1.10.3110.10">
    <property type="entry name" value="protoporphyrinogen ix oxidase, domain 3"/>
    <property type="match status" value="1"/>
</dbReference>
<dbReference type="Proteomes" id="UP000006056">
    <property type="component" value="Chromosome"/>
</dbReference>
<gene>
    <name evidence="8" type="ordered locus">Terro_0364</name>
</gene>
<feature type="domain" description="Amine oxidase" evidence="7">
    <location>
        <begin position="12"/>
        <end position="461"/>
    </location>
</feature>
<sequence>MARSVAIIGGGIAGLATAYQLQRLRESGADLAFTLFEQSNRLGGIVETHRQDGFVIECGPDGWVTDKPWARELAEELGLADEIIPSNDETRVTWVLRDGELLAMPDGMRMMVPERVEAVMHSPLFSASAREAYAAEPGRAEELKASAPDHDESVADFVKRHFGDEVLRVVGAPLLGGVFGGDVERLSVRSVMAPFVSMEREHGSLTLALQARAAQRGDRRAATVFTSLRTGTATLIDRMVAAISPEAILLERSIVSMQRTPGGWTLRDNLGNETAFDHVMLAAPVRVAAALVVPIDAEAASLLKIPSSSAVIAGFGYTPEAAPQLPAGFGFLSPEGEDCQLLAGTFADQKFDGRAPQGGKSIRAYFGGERADALIPRSDEEIAAFAKQELEKVLGPLPAAAVTIVRRWPDALPQYEVGHGERMTQLQQRIDAIGALHLLGNGYQGVGLPDLVRDGRAAARSLVA</sequence>
<evidence type="ECO:0000256" key="3">
    <source>
        <dbReference type="ARBA" id="ARBA00022827"/>
    </source>
</evidence>
<dbReference type="SUPFAM" id="SSF51905">
    <property type="entry name" value="FAD/NAD(P)-binding domain"/>
    <property type="match status" value="1"/>
</dbReference>
<name>I3ZBU5_TERRK</name>
<evidence type="ECO:0000256" key="1">
    <source>
        <dbReference type="ARBA" id="ARBA00001974"/>
    </source>
</evidence>
<organism evidence="8 9">
    <name type="scientific">Terriglobus roseus (strain DSM 18391 / NRRL B-41598 / KBS 63)</name>
    <dbReference type="NCBI Taxonomy" id="926566"/>
    <lineage>
        <taxon>Bacteria</taxon>
        <taxon>Pseudomonadati</taxon>
        <taxon>Acidobacteriota</taxon>
        <taxon>Terriglobia</taxon>
        <taxon>Terriglobales</taxon>
        <taxon>Acidobacteriaceae</taxon>
        <taxon>Terriglobus</taxon>
    </lineage>
</organism>
<dbReference type="HOGENOM" id="CLU_009629_3_0_0"/>
<keyword evidence="2 6" id="KW-0285">Flavoprotein</keyword>
<keyword evidence="3 6" id="KW-0274">FAD</keyword>
<dbReference type="InterPro" id="IPR050464">
    <property type="entry name" value="Zeta_carotene_desat/Oxidored"/>
</dbReference>
<comment type="cofactor">
    <cofactor evidence="1 6">
        <name>FAD</name>
        <dbReference type="ChEBI" id="CHEBI:57692"/>
    </cofactor>
</comment>
<evidence type="ECO:0000256" key="2">
    <source>
        <dbReference type="ARBA" id="ARBA00022630"/>
    </source>
</evidence>
<dbReference type="Gene3D" id="3.50.50.60">
    <property type="entry name" value="FAD/NAD(P)-binding domain"/>
    <property type="match status" value="1"/>
</dbReference>
<dbReference type="RefSeq" id="WP_014784282.1">
    <property type="nucleotide sequence ID" value="NC_018014.1"/>
</dbReference>
<evidence type="ECO:0000256" key="6">
    <source>
        <dbReference type="RuleBase" id="RU364052"/>
    </source>
</evidence>
<dbReference type="InterPro" id="IPR002937">
    <property type="entry name" value="Amino_oxidase"/>
</dbReference>
<dbReference type="OrthoDB" id="9805195at2"/>
<dbReference type="EMBL" id="CP003379">
    <property type="protein sequence ID" value="AFL86713.1"/>
    <property type="molecule type" value="Genomic_DNA"/>
</dbReference>